<organism evidence="5 6">
    <name type="scientific">Arcicella aquatica</name>
    <dbReference type="NCBI Taxonomy" id="217141"/>
    <lineage>
        <taxon>Bacteria</taxon>
        <taxon>Pseudomonadati</taxon>
        <taxon>Bacteroidota</taxon>
        <taxon>Cytophagia</taxon>
        <taxon>Cytophagales</taxon>
        <taxon>Flectobacillaceae</taxon>
        <taxon>Arcicella</taxon>
    </lineage>
</organism>
<dbReference type="Proteomes" id="UP001304671">
    <property type="component" value="Unassembled WGS sequence"/>
</dbReference>
<comment type="cofactor">
    <cofactor evidence="1">
        <name>pyridoxal 5'-phosphate</name>
        <dbReference type="ChEBI" id="CHEBI:597326"/>
    </cofactor>
</comment>
<dbReference type="RefSeq" id="WP_323248076.1">
    <property type="nucleotide sequence ID" value="NZ_JAYFUL010000008.1"/>
</dbReference>
<dbReference type="PANTHER" id="PTHR13693">
    <property type="entry name" value="CLASS II AMINOTRANSFERASE/8-AMINO-7-OXONONANOATE SYNTHASE"/>
    <property type="match status" value="1"/>
</dbReference>
<dbReference type="InterPro" id="IPR015422">
    <property type="entry name" value="PyrdxlP-dep_Trfase_small"/>
</dbReference>
<evidence type="ECO:0000313" key="6">
    <source>
        <dbReference type="Proteomes" id="UP001304671"/>
    </source>
</evidence>
<proteinExistence type="predicted"/>
<name>A0ABU5QKL6_9BACT</name>
<dbReference type="InterPro" id="IPR050087">
    <property type="entry name" value="AON_synthase_class-II"/>
</dbReference>
<keyword evidence="6" id="KW-1185">Reference proteome</keyword>
<evidence type="ECO:0000256" key="1">
    <source>
        <dbReference type="ARBA" id="ARBA00001933"/>
    </source>
</evidence>
<dbReference type="Pfam" id="PF00155">
    <property type="entry name" value="Aminotran_1_2"/>
    <property type="match status" value="1"/>
</dbReference>
<reference evidence="5 6" key="1">
    <citation type="submission" date="2023-12" db="EMBL/GenBank/DDBJ databases">
        <title>Novel species of the genus Arcicella isolated from rivers.</title>
        <authorList>
            <person name="Lu H."/>
        </authorList>
    </citation>
    <scope>NUCLEOTIDE SEQUENCE [LARGE SCALE GENOMIC DNA]</scope>
    <source>
        <strain evidence="5 6">LMG 21963</strain>
    </source>
</reference>
<evidence type="ECO:0000256" key="2">
    <source>
        <dbReference type="ARBA" id="ARBA00022679"/>
    </source>
</evidence>
<dbReference type="SUPFAM" id="SSF53383">
    <property type="entry name" value="PLP-dependent transferases"/>
    <property type="match status" value="1"/>
</dbReference>
<keyword evidence="5" id="KW-0032">Aminotransferase</keyword>
<evidence type="ECO:0000256" key="3">
    <source>
        <dbReference type="ARBA" id="ARBA00022898"/>
    </source>
</evidence>
<sequence length="342" mass="38545">MKYLTNKIPSNTLISDEQRYLWFSGTSYLGITHHPVFKENFIKAVDQYGTSWGSSRNNTVQLSIYDKAEKVLADFAKMPSALTVSSGMWAGQLVVNFLKSKGNTFFFAPKTHPALWNDFTQSSTDTYQVWAKTIADTIKDSEGENIVICSDSVGSPYVEYFDFGWIKSLPIDKNITVVIDASHSFGIDLPEIHSDNVRLVITSSLNKAMGMTGGVIFSDNDFIEQIRYFPMFSGASPMMPALLEAFVTSIDIFDEQRKKLLENIEYFNHLIKPDLGIDSIKNYPAYCTHQAGLHEYLKQHGIMTACFPYPTANDLPVTRLVISALHTKENLELLARVLNSWK</sequence>
<accession>A0ABU5QKL6</accession>
<protein>
    <submittedName>
        <fullName evidence="5">Aminotransferase class I/II-fold pyridoxal phosphate-dependent enzyme</fullName>
    </submittedName>
</protein>
<dbReference type="InterPro" id="IPR015421">
    <property type="entry name" value="PyrdxlP-dep_Trfase_major"/>
</dbReference>
<dbReference type="Gene3D" id="3.40.640.10">
    <property type="entry name" value="Type I PLP-dependent aspartate aminotransferase-like (Major domain)"/>
    <property type="match status" value="1"/>
</dbReference>
<feature type="domain" description="Aminotransferase class I/classII large" evidence="4">
    <location>
        <begin position="40"/>
        <end position="337"/>
    </location>
</feature>
<dbReference type="PANTHER" id="PTHR13693:SF100">
    <property type="entry name" value="8-AMINO-7-OXONONANOATE SYNTHASE"/>
    <property type="match status" value="1"/>
</dbReference>
<keyword evidence="2" id="KW-0808">Transferase</keyword>
<comment type="caution">
    <text evidence="5">The sequence shown here is derived from an EMBL/GenBank/DDBJ whole genome shotgun (WGS) entry which is preliminary data.</text>
</comment>
<dbReference type="GO" id="GO:0008483">
    <property type="term" value="F:transaminase activity"/>
    <property type="evidence" value="ECO:0007669"/>
    <property type="project" value="UniProtKB-KW"/>
</dbReference>
<gene>
    <name evidence="5" type="ORF">VB264_07375</name>
</gene>
<dbReference type="Gene3D" id="3.90.1150.10">
    <property type="entry name" value="Aspartate Aminotransferase, domain 1"/>
    <property type="match status" value="1"/>
</dbReference>
<dbReference type="InterPro" id="IPR015424">
    <property type="entry name" value="PyrdxlP-dep_Trfase"/>
</dbReference>
<keyword evidence="3" id="KW-0663">Pyridoxal phosphate</keyword>
<evidence type="ECO:0000313" key="5">
    <source>
        <dbReference type="EMBL" id="MEA5257598.1"/>
    </source>
</evidence>
<evidence type="ECO:0000259" key="4">
    <source>
        <dbReference type="Pfam" id="PF00155"/>
    </source>
</evidence>
<dbReference type="InterPro" id="IPR004839">
    <property type="entry name" value="Aminotransferase_I/II_large"/>
</dbReference>
<dbReference type="EMBL" id="JAYFUL010000008">
    <property type="protein sequence ID" value="MEA5257598.1"/>
    <property type="molecule type" value="Genomic_DNA"/>
</dbReference>